<feature type="compositionally biased region" description="Basic and acidic residues" evidence="6">
    <location>
        <begin position="1"/>
        <end position="21"/>
    </location>
</feature>
<name>A0A4T0G0T0_9BASI</name>
<evidence type="ECO:0000256" key="6">
    <source>
        <dbReference type="SAM" id="MobiDB-lite"/>
    </source>
</evidence>
<comment type="caution">
    <text evidence="9">The sequence shown here is derived from an EMBL/GenBank/DDBJ whole genome shotgun (WGS) entry which is preliminary data.</text>
</comment>
<feature type="transmembrane region" description="Helical" evidence="7">
    <location>
        <begin position="127"/>
        <end position="148"/>
    </location>
</feature>
<accession>A0A4T0G0T0</accession>
<evidence type="ECO:0000256" key="1">
    <source>
        <dbReference type="ARBA" id="ARBA00004141"/>
    </source>
</evidence>
<feature type="transmembrane region" description="Helical" evidence="7">
    <location>
        <begin position="234"/>
        <end position="258"/>
    </location>
</feature>
<gene>
    <name evidence="9" type="ORF">E3P99_00401</name>
</gene>
<dbReference type="GO" id="GO:0016020">
    <property type="term" value="C:membrane"/>
    <property type="evidence" value="ECO:0007669"/>
    <property type="project" value="UniProtKB-SubCell"/>
</dbReference>
<feature type="transmembrane region" description="Helical" evidence="7">
    <location>
        <begin position="313"/>
        <end position="334"/>
    </location>
</feature>
<feature type="transmembrane region" description="Helical" evidence="7">
    <location>
        <begin position="383"/>
        <end position="404"/>
    </location>
</feature>
<dbReference type="AlphaFoldDB" id="A0A4T0G0T0"/>
<feature type="transmembrane region" description="Helical" evidence="7">
    <location>
        <begin position="160"/>
        <end position="181"/>
    </location>
</feature>
<evidence type="ECO:0000256" key="7">
    <source>
        <dbReference type="SAM" id="Phobius"/>
    </source>
</evidence>
<evidence type="ECO:0000256" key="2">
    <source>
        <dbReference type="ARBA" id="ARBA00008066"/>
    </source>
</evidence>
<comment type="similarity">
    <text evidence="2">Belongs to the amino acid/polyamine transporter 2 family.</text>
</comment>
<keyword evidence="10" id="KW-1185">Reference proteome</keyword>
<dbReference type="Gene3D" id="1.20.1740.10">
    <property type="entry name" value="Amino acid/polyamine transporter I"/>
    <property type="match status" value="1"/>
</dbReference>
<dbReference type="GO" id="GO:0015179">
    <property type="term" value="F:L-amino acid transmembrane transporter activity"/>
    <property type="evidence" value="ECO:0007669"/>
    <property type="project" value="TreeGrafter"/>
</dbReference>
<dbReference type="Proteomes" id="UP000310189">
    <property type="component" value="Unassembled WGS sequence"/>
</dbReference>
<evidence type="ECO:0000313" key="9">
    <source>
        <dbReference type="EMBL" id="TIA92956.1"/>
    </source>
</evidence>
<proteinExistence type="inferred from homology"/>
<dbReference type="OrthoDB" id="294730at2759"/>
<evidence type="ECO:0000256" key="5">
    <source>
        <dbReference type="ARBA" id="ARBA00023136"/>
    </source>
</evidence>
<feature type="domain" description="Amino acid transporter transmembrane" evidence="8">
    <location>
        <begin position="51"/>
        <end position="444"/>
    </location>
</feature>
<keyword evidence="5 7" id="KW-0472">Membrane</keyword>
<keyword evidence="3 7" id="KW-0812">Transmembrane</keyword>
<dbReference type="EMBL" id="SPNW01000004">
    <property type="protein sequence ID" value="TIA92956.1"/>
    <property type="molecule type" value="Genomic_DNA"/>
</dbReference>
<sequence length="465" mass="49819">MDTRSDTTDLEKNGENGEKGETATTYIYGEEEEMDAFEELKGREEYTEFRTLGWYQASALLLAETLALGVLSFPSLASNIGIVPTILATVGLAILAYFTGAILVDFKCAHPSVMSFADAGMVCGGPVFKWALFVGIMVNAVFVAASHVNSGGTAFVQMSNNARCSVLLGFCMALLGFLFTIPRKFKHTSYASFASCLSIVTACLITIIACGVDREQWQDASGNVPWKVFNNPGLAGTVNAITNIVFAYGGHAAIFAFCSEMKKPADFKKSLAVVQVVSTSFYITIGVGVYILVGDNNVASPALSIVGGVVETVAYAIAMISIIVAGVLPASVGLKQLWLELFRGKPMLTSNSWKAQLIWTAMAFALWVLSWCIASLIPFFSDLLSIISSLTTLLFTYGLSGVFALTENKNQWFASKQKTFTTAIALLSIVLTAVIMPLGMYGAITGIEEGYNEGTYSHPFDCASG</sequence>
<dbReference type="Pfam" id="PF01490">
    <property type="entry name" value="Aa_trans"/>
    <property type="match status" value="1"/>
</dbReference>
<feature type="transmembrane region" description="Helical" evidence="7">
    <location>
        <begin position="424"/>
        <end position="444"/>
    </location>
</feature>
<dbReference type="PANTHER" id="PTHR22950">
    <property type="entry name" value="AMINO ACID TRANSPORTER"/>
    <property type="match status" value="1"/>
</dbReference>
<evidence type="ECO:0000259" key="8">
    <source>
        <dbReference type="Pfam" id="PF01490"/>
    </source>
</evidence>
<evidence type="ECO:0000256" key="3">
    <source>
        <dbReference type="ARBA" id="ARBA00022692"/>
    </source>
</evidence>
<evidence type="ECO:0000313" key="10">
    <source>
        <dbReference type="Proteomes" id="UP000310189"/>
    </source>
</evidence>
<evidence type="ECO:0000256" key="4">
    <source>
        <dbReference type="ARBA" id="ARBA00022989"/>
    </source>
</evidence>
<dbReference type="InterPro" id="IPR013057">
    <property type="entry name" value="AA_transpt_TM"/>
</dbReference>
<feature type="region of interest" description="Disordered" evidence="6">
    <location>
        <begin position="1"/>
        <end position="23"/>
    </location>
</feature>
<feature type="transmembrane region" description="Helical" evidence="7">
    <location>
        <begin position="52"/>
        <end position="73"/>
    </location>
</feature>
<keyword evidence="4 7" id="KW-1133">Transmembrane helix</keyword>
<dbReference type="PANTHER" id="PTHR22950:SF479">
    <property type="entry name" value="AMINO ACID TRANSPORTER (EUROFUNG)-RELATED"/>
    <property type="match status" value="1"/>
</dbReference>
<feature type="transmembrane region" description="Helical" evidence="7">
    <location>
        <begin position="193"/>
        <end position="214"/>
    </location>
</feature>
<feature type="transmembrane region" description="Helical" evidence="7">
    <location>
        <begin position="270"/>
        <end position="293"/>
    </location>
</feature>
<feature type="transmembrane region" description="Helical" evidence="7">
    <location>
        <begin position="355"/>
        <end position="377"/>
    </location>
</feature>
<organism evidence="9 10">
    <name type="scientific">Wallemia hederae</name>
    <dbReference type="NCBI Taxonomy" id="1540922"/>
    <lineage>
        <taxon>Eukaryota</taxon>
        <taxon>Fungi</taxon>
        <taxon>Dikarya</taxon>
        <taxon>Basidiomycota</taxon>
        <taxon>Wallemiomycotina</taxon>
        <taxon>Wallemiomycetes</taxon>
        <taxon>Wallemiales</taxon>
        <taxon>Wallemiaceae</taxon>
        <taxon>Wallemia</taxon>
    </lineage>
</organism>
<feature type="transmembrane region" description="Helical" evidence="7">
    <location>
        <begin position="85"/>
        <end position="106"/>
    </location>
</feature>
<reference evidence="9 10" key="1">
    <citation type="submission" date="2019-03" db="EMBL/GenBank/DDBJ databases">
        <title>Sequencing 23 genomes of Wallemia ichthyophaga.</title>
        <authorList>
            <person name="Gostincar C."/>
        </authorList>
    </citation>
    <scope>NUCLEOTIDE SEQUENCE [LARGE SCALE GENOMIC DNA]</scope>
    <source>
        <strain evidence="9 10">EXF-5753</strain>
    </source>
</reference>
<comment type="subcellular location">
    <subcellularLocation>
        <location evidence="1">Membrane</location>
        <topology evidence="1">Multi-pass membrane protein</topology>
    </subcellularLocation>
</comment>
<protein>
    <recommendedName>
        <fullName evidence="8">Amino acid transporter transmembrane domain-containing protein</fullName>
    </recommendedName>
</protein>